<dbReference type="RefSeq" id="WP_121739340.1">
    <property type="nucleotide sequence ID" value="NZ_CP032153.1"/>
</dbReference>
<name>A0A3G2HX19_9BURK</name>
<reference evidence="1 2" key="1">
    <citation type="submission" date="2018-09" db="EMBL/GenBank/DDBJ databases">
        <title>Complete genome sequence of the hydrocarbonoclastic bacterium Alcaligenes aquatilis QD168, isolated from a crude-oil polluted marine sediment of Central Chile.</title>
        <authorList>
            <person name="Duran R.E."/>
            <person name="Barra B."/>
            <person name="Salva-Serra F."/>
            <person name="Mendez V."/>
            <person name="Moore E.R.B."/>
            <person name="Seeger M."/>
        </authorList>
    </citation>
    <scope>NUCLEOTIDE SEQUENCE [LARGE SCALE GENOMIC DNA]</scope>
    <source>
        <strain evidence="1 2">QD168</strain>
    </source>
</reference>
<evidence type="ECO:0000313" key="2">
    <source>
        <dbReference type="Proteomes" id="UP000268070"/>
    </source>
</evidence>
<gene>
    <name evidence="1" type="ORF">D3M96_14390</name>
</gene>
<proteinExistence type="predicted"/>
<dbReference type="KEGG" id="aaqu:D3M96_14390"/>
<organism evidence="1 2">
    <name type="scientific">Alcaligenes aquatilis</name>
    <dbReference type="NCBI Taxonomy" id="323284"/>
    <lineage>
        <taxon>Bacteria</taxon>
        <taxon>Pseudomonadati</taxon>
        <taxon>Pseudomonadota</taxon>
        <taxon>Betaproteobacteria</taxon>
        <taxon>Burkholderiales</taxon>
        <taxon>Alcaligenaceae</taxon>
        <taxon>Alcaligenes</taxon>
    </lineage>
</organism>
<dbReference type="AlphaFoldDB" id="A0A3G2HX19"/>
<dbReference type="Proteomes" id="UP000268070">
    <property type="component" value="Chromosome"/>
</dbReference>
<sequence>MTYGVKLQIEASIAANKKNIAALETMLDVYGSLEPNGWTPDIYHQCVSELQRVQMCVLHRSVIYDALKLADQIQEELPDKDRAVIYDGDQPTFFLQDLEPLRAALESSLQGIPPLKRV</sequence>
<dbReference type="EMBL" id="CP032153">
    <property type="protein sequence ID" value="AYN21615.1"/>
    <property type="molecule type" value="Genomic_DNA"/>
</dbReference>
<accession>A0A3G2HX19</accession>
<protein>
    <submittedName>
        <fullName evidence="1">Uncharacterized protein</fullName>
    </submittedName>
</protein>
<evidence type="ECO:0000313" key="1">
    <source>
        <dbReference type="EMBL" id="AYN21615.1"/>
    </source>
</evidence>